<dbReference type="PROSITE" id="PS50125">
    <property type="entry name" value="GUANYLATE_CYCLASE_2"/>
    <property type="match status" value="1"/>
</dbReference>
<dbReference type="SMART" id="SM00044">
    <property type="entry name" value="CYCc"/>
    <property type="match status" value="1"/>
</dbReference>
<keyword evidence="2" id="KW-0472">Membrane</keyword>
<dbReference type="InterPro" id="IPR029787">
    <property type="entry name" value="Nucleotide_cyclase"/>
</dbReference>
<dbReference type="InterPro" id="IPR050697">
    <property type="entry name" value="Adenylyl/Guanylyl_Cyclase_3/4"/>
</dbReference>
<dbReference type="Proteomes" id="UP001196661">
    <property type="component" value="Unassembled WGS sequence"/>
</dbReference>
<keyword evidence="5" id="KW-1185">Reference proteome</keyword>
<dbReference type="InterPro" id="IPR007890">
    <property type="entry name" value="CHASE2"/>
</dbReference>
<dbReference type="PANTHER" id="PTHR43081">
    <property type="entry name" value="ADENYLATE CYCLASE, TERMINAL-DIFFERENTIATION SPECIFIC-RELATED"/>
    <property type="match status" value="1"/>
</dbReference>
<evidence type="ECO:0000259" key="3">
    <source>
        <dbReference type="PROSITE" id="PS50125"/>
    </source>
</evidence>
<gene>
    <name evidence="4" type="ORF">IXB28_13135</name>
</gene>
<reference evidence="4 5" key="1">
    <citation type="journal article" date="2021" name="Mar. Drugs">
        <title>Genome Reduction and Secondary Metabolism of the Marine Sponge-Associated Cyanobacterium Leptothoe.</title>
        <authorList>
            <person name="Konstantinou D."/>
            <person name="Popin R.V."/>
            <person name="Fewer D.P."/>
            <person name="Sivonen K."/>
            <person name="Gkelis S."/>
        </authorList>
    </citation>
    <scope>NUCLEOTIDE SEQUENCE [LARGE SCALE GENOMIC DNA]</scope>
    <source>
        <strain evidence="4 5">TAU-MAC 1615</strain>
    </source>
</reference>
<evidence type="ECO:0000313" key="4">
    <source>
        <dbReference type="EMBL" id="MBT9313156.1"/>
    </source>
</evidence>
<feature type="domain" description="Guanylate cyclase" evidence="3">
    <location>
        <begin position="440"/>
        <end position="574"/>
    </location>
</feature>
<evidence type="ECO:0000256" key="1">
    <source>
        <dbReference type="ARBA" id="ARBA00005381"/>
    </source>
</evidence>
<dbReference type="SMART" id="SM01080">
    <property type="entry name" value="CHASE2"/>
    <property type="match status" value="1"/>
</dbReference>
<keyword evidence="2" id="KW-1133">Transmembrane helix</keyword>
<name>A0ABS5Y698_9CYAN</name>
<evidence type="ECO:0000313" key="5">
    <source>
        <dbReference type="Proteomes" id="UP001196661"/>
    </source>
</evidence>
<dbReference type="PANTHER" id="PTHR43081:SF1">
    <property type="entry name" value="ADENYLATE CYCLASE, TERMINAL-DIFFERENTIATION SPECIFIC"/>
    <property type="match status" value="1"/>
</dbReference>
<dbReference type="RefSeq" id="WP_215619037.1">
    <property type="nucleotide sequence ID" value="NZ_JADOER010000011.1"/>
</dbReference>
<sequence>MNLKRLWWQWRGIVVAAPTMTIIIILLRALGLLQPLEWLTYDRYLQWRPETPDTRVAIVGIDEEDIRQMGQAIIPDAVYAEVISKLSSQQPRAIGLDIIRDVPVEPGHAELEEVFRNTPNLIGMRTILGDSADRDLIDPAPVLAELGQVGINDGIVDNDNTIRRGLLMVTTPEGVQAPSFALYLALLYLDAEGIGPQPVGIDDWWQLNGAVFRPFNKNDGGYIRADAEGYQTLINYRGGSELFETVPLRAVLNDELPEDWAKDRVIFIGSVAESLKDRFFVPHSSKMLALPKSMAGVEIHANLTSQIISAALDGRALIRTLSEPVEILWIFLWSLFGATITWMQRNPAKDTLWRQVIFLVALGCALVAGTYGLLLLGWWVPMVPPLMALTGAAAGVNTYLAHSASQIRRTFSRYLSDQVVANLLDNPENLKLGGETRKITILTSDLRGFTALSEQLPPEQVVQILNLYLGYMSDVINEYGGIIDEFMGDGILVIFGAPTIRVNDNHPDRAVACAIAMQQAMVDVNVAMREKGFPEQEMGIGINTGSVIVGNIGSEKRTKYSVIGSAVNLAFRIESYTTGGQIFISEDTHEEIGTINHHRLAIQSKVEVYPKGIKRPITIYDVTGIRGDQFKLFLTPEDLPLKPVHQTISVEYVALEGKQVGAQHCGGSLQKLSPKTALLNIQGDEPLNLLTNIKLLIQTQSAPEEVRETDIYAKVQQQGPTAKEYVIAFTARSMAVINWLNQQITDQ</sequence>
<dbReference type="CDD" id="cd07302">
    <property type="entry name" value="CHD"/>
    <property type="match status" value="1"/>
</dbReference>
<feature type="transmembrane region" description="Helical" evidence="2">
    <location>
        <begin position="327"/>
        <end position="344"/>
    </location>
</feature>
<dbReference type="EMBL" id="JADOER010000011">
    <property type="protein sequence ID" value="MBT9313156.1"/>
    <property type="molecule type" value="Genomic_DNA"/>
</dbReference>
<feature type="transmembrane region" description="Helical" evidence="2">
    <location>
        <begin position="356"/>
        <end position="380"/>
    </location>
</feature>
<dbReference type="SUPFAM" id="SSF55073">
    <property type="entry name" value="Nucleotide cyclase"/>
    <property type="match status" value="1"/>
</dbReference>
<accession>A0ABS5Y698</accession>
<dbReference type="Pfam" id="PF00211">
    <property type="entry name" value="Guanylate_cyc"/>
    <property type="match status" value="1"/>
</dbReference>
<dbReference type="Gene3D" id="3.30.70.1230">
    <property type="entry name" value="Nucleotide cyclase"/>
    <property type="match status" value="1"/>
</dbReference>
<evidence type="ECO:0000256" key="2">
    <source>
        <dbReference type="SAM" id="Phobius"/>
    </source>
</evidence>
<organism evidence="4 5">
    <name type="scientific">Leptothoe kymatousa TAU-MAC 1615</name>
    <dbReference type="NCBI Taxonomy" id="2364775"/>
    <lineage>
        <taxon>Bacteria</taxon>
        <taxon>Bacillati</taxon>
        <taxon>Cyanobacteriota</taxon>
        <taxon>Cyanophyceae</taxon>
        <taxon>Nodosilineales</taxon>
        <taxon>Cymatolegaceae</taxon>
        <taxon>Leptothoe</taxon>
        <taxon>Leptothoe kymatousa</taxon>
    </lineage>
</organism>
<dbReference type="Pfam" id="PF05226">
    <property type="entry name" value="CHASE2"/>
    <property type="match status" value="1"/>
</dbReference>
<dbReference type="InterPro" id="IPR001054">
    <property type="entry name" value="A/G_cyclase"/>
</dbReference>
<protein>
    <submittedName>
        <fullName evidence="4">Adenylate/guanylate cyclase domain-containing protein</fullName>
    </submittedName>
</protein>
<comment type="caution">
    <text evidence="4">The sequence shown here is derived from an EMBL/GenBank/DDBJ whole genome shotgun (WGS) entry which is preliminary data.</text>
</comment>
<feature type="transmembrane region" description="Helical" evidence="2">
    <location>
        <begin position="12"/>
        <end position="33"/>
    </location>
</feature>
<keyword evidence="2" id="KW-0812">Transmembrane</keyword>
<comment type="similarity">
    <text evidence="1">Belongs to the adenylyl cyclase class-3 family.</text>
</comment>
<proteinExistence type="inferred from homology"/>